<gene>
    <name evidence="1" type="ORF">KUTeg_006154</name>
</gene>
<name>A0ABQ9FKE1_TEGGR</name>
<proteinExistence type="predicted"/>
<accession>A0ABQ9FKE1</accession>
<evidence type="ECO:0000313" key="1">
    <source>
        <dbReference type="EMBL" id="KAJ8316140.1"/>
    </source>
</evidence>
<sequence>MKSFAKHYDSSQGGVRTPYVITIDPSWMKDNNKKDGTVQFLEYVRAAFDDHTLTYTPTAPVSNIKDIKGLVKASIDACC</sequence>
<keyword evidence="2" id="KW-1185">Reference proteome</keyword>
<protein>
    <submittedName>
        <fullName evidence="1">Uncharacterized protein</fullName>
    </submittedName>
</protein>
<reference evidence="1 2" key="1">
    <citation type="submission" date="2022-12" db="EMBL/GenBank/DDBJ databases">
        <title>Chromosome-level genome of Tegillarca granosa.</title>
        <authorList>
            <person name="Kim J."/>
        </authorList>
    </citation>
    <scope>NUCLEOTIDE SEQUENCE [LARGE SCALE GENOMIC DNA]</scope>
    <source>
        <strain evidence="1">Teg-2019</strain>
        <tissue evidence="1">Adductor muscle</tissue>
    </source>
</reference>
<dbReference type="Proteomes" id="UP001217089">
    <property type="component" value="Unassembled WGS sequence"/>
</dbReference>
<organism evidence="1 2">
    <name type="scientific">Tegillarca granosa</name>
    <name type="common">Malaysian cockle</name>
    <name type="synonym">Anadara granosa</name>
    <dbReference type="NCBI Taxonomy" id="220873"/>
    <lineage>
        <taxon>Eukaryota</taxon>
        <taxon>Metazoa</taxon>
        <taxon>Spiralia</taxon>
        <taxon>Lophotrochozoa</taxon>
        <taxon>Mollusca</taxon>
        <taxon>Bivalvia</taxon>
        <taxon>Autobranchia</taxon>
        <taxon>Pteriomorphia</taxon>
        <taxon>Arcoida</taxon>
        <taxon>Arcoidea</taxon>
        <taxon>Arcidae</taxon>
        <taxon>Tegillarca</taxon>
    </lineage>
</organism>
<evidence type="ECO:0000313" key="2">
    <source>
        <dbReference type="Proteomes" id="UP001217089"/>
    </source>
</evidence>
<dbReference type="EMBL" id="JARBDR010000328">
    <property type="protein sequence ID" value="KAJ8316140.1"/>
    <property type="molecule type" value="Genomic_DNA"/>
</dbReference>
<comment type="caution">
    <text evidence="1">The sequence shown here is derived from an EMBL/GenBank/DDBJ whole genome shotgun (WGS) entry which is preliminary data.</text>
</comment>